<dbReference type="OrthoDB" id="10261039at2759"/>
<comment type="similarity">
    <text evidence="2">Belongs to the MICOS complex subunit Mic60 family.</text>
</comment>
<keyword evidence="5" id="KW-1133">Transmembrane helix</keyword>
<evidence type="ECO:0000256" key="2">
    <source>
        <dbReference type="ARBA" id="ARBA00010877"/>
    </source>
</evidence>
<organism evidence="10 12">
    <name type="scientific">Morella rubra</name>
    <name type="common">Chinese bayberry</name>
    <dbReference type="NCBI Taxonomy" id="262757"/>
    <lineage>
        <taxon>Eukaryota</taxon>
        <taxon>Viridiplantae</taxon>
        <taxon>Streptophyta</taxon>
        <taxon>Embryophyta</taxon>
        <taxon>Tracheophyta</taxon>
        <taxon>Spermatophyta</taxon>
        <taxon>Magnoliopsida</taxon>
        <taxon>eudicotyledons</taxon>
        <taxon>Gunneridae</taxon>
        <taxon>Pentapetalae</taxon>
        <taxon>rosids</taxon>
        <taxon>fabids</taxon>
        <taxon>Fagales</taxon>
        <taxon>Myricaceae</taxon>
        <taxon>Morella</taxon>
    </lineage>
</organism>
<evidence type="ECO:0000256" key="1">
    <source>
        <dbReference type="ARBA" id="ARBA00004273"/>
    </source>
</evidence>
<dbReference type="PANTHER" id="PTHR15415">
    <property type="entry name" value="MITOFILIN"/>
    <property type="match status" value="1"/>
</dbReference>
<keyword evidence="6" id="KW-0496">Mitochondrion</keyword>
<feature type="compositionally biased region" description="Basic and acidic residues" evidence="9">
    <location>
        <begin position="164"/>
        <end position="185"/>
    </location>
</feature>
<proteinExistence type="inferred from homology"/>
<evidence type="ECO:0000256" key="9">
    <source>
        <dbReference type="SAM" id="MobiDB-lite"/>
    </source>
</evidence>
<comment type="caution">
    <text evidence="10">The sequence shown here is derived from an EMBL/GenBank/DDBJ whole genome shotgun (WGS) entry which is preliminary data.</text>
</comment>
<protein>
    <recommendedName>
        <fullName evidence="13">MICOS complex subunit MIC60</fullName>
    </recommendedName>
</protein>
<accession>A0A6A1UHL0</accession>
<evidence type="ECO:0000256" key="7">
    <source>
        <dbReference type="ARBA" id="ARBA00023136"/>
    </source>
</evidence>
<keyword evidence="3" id="KW-0812">Transmembrane</keyword>
<reference evidence="10" key="3">
    <citation type="submission" date="2019-09" db="EMBL/GenBank/DDBJ databases">
        <authorList>
            <person name="Gao Z."/>
        </authorList>
    </citation>
    <scope>NUCLEOTIDE SEQUENCE</scope>
    <source>
        <tissue evidence="10">Leaves</tissue>
    </source>
</reference>
<dbReference type="Pfam" id="PF09731">
    <property type="entry name" value="Mitofilin"/>
    <property type="match status" value="3"/>
</dbReference>
<gene>
    <name evidence="10" type="ORF">CJ030_MR0G013883</name>
    <name evidence="11" type="ORF">CJ030_MR6G013866</name>
</gene>
<feature type="compositionally biased region" description="Polar residues" evidence="9">
    <location>
        <begin position="46"/>
        <end position="57"/>
    </location>
</feature>
<evidence type="ECO:0000256" key="3">
    <source>
        <dbReference type="ARBA" id="ARBA00022692"/>
    </source>
</evidence>
<feature type="region of interest" description="Disordered" evidence="9">
    <location>
        <begin position="146"/>
        <end position="248"/>
    </location>
</feature>
<sequence length="692" mass="75302">MSDPNALPRGFAGRFWKFHLAEPLEGSRGRKPLRHIPALSLRKEFSTGTQKNASSEPGSAGNPPKSGTLPKVLIGSVAVGAAFFAAYQSGYLDQFIGEPQQSSLKEAKIGVQTSDVKDIQHSVEKLVSNGNEEPNEFDIQHPGEQLVPHESEEPNDLSPTTEQTEQKVEAHSDAPHLEPSSERLGKNQSQVQHTHAEGFIPVGDKELLERSERSNESNDQSTDSEILSEGSLDMKSTEENASKAQDEIGVAPVSFHGGAVLKESGVKTSTEHLSTENRPEVASGNGLESPSSLAEAYKLQDQTEGHPSTSLKSQGTKESNHFPEEKEASVGAPGALSDGYVSKDGKLVLDFLEAIHAAEERQAELDAYFFAEEKRALKDMYEKELKDAAARELMLAEEAAMLDKELKRERAKAALALKSLQEKLEEKLKMELEQKENEAELKLKRVQEFAKAELAAVIASEKAAQIEKMAEANLHGAVALEDALSKGLPIQTEIDALRSYLDRSDKDSVLDLVLSSLPEETRRNGTDTLLQLNQKASFSYVVILPLTVLESYNLQKVKIADQAKCLNQLLKSFKPPCFLQFDVLKGMLRPFSLIPPGGGGILAHSLARVASLLKVKEVDPSGDGIESVINRVECYLAEGKLAEAADALEEGVRGSQAAEIVGDWVRLVRSRALTEQALTLLQSYATAISLTS</sequence>
<evidence type="ECO:0000313" key="12">
    <source>
        <dbReference type="Proteomes" id="UP000516437"/>
    </source>
</evidence>
<feature type="coiled-coil region" evidence="8">
    <location>
        <begin position="371"/>
        <end position="452"/>
    </location>
</feature>
<name>A0A6A1UHL0_9ROSI</name>
<evidence type="ECO:0000256" key="4">
    <source>
        <dbReference type="ARBA" id="ARBA00022792"/>
    </source>
</evidence>
<evidence type="ECO:0000256" key="5">
    <source>
        <dbReference type="ARBA" id="ARBA00022989"/>
    </source>
</evidence>
<evidence type="ECO:0000313" key="11">
    <source>
        <dbReference type="EMBL" id="KAB1210374.1"/>
    </source>
</evidence>
<evidence type="ECO:0000256" key="6">
    <source>
        <dbReference type="ARBA" id="ARBA00023128"/>
    </source>
</evidence>
<dbReference type="GO" id="GO:0061617">
    <property type="term" value="C:MICOS complex"/>
    <property type="evidence" value="ECO:0007669"/>
    <property type="project" value="TreeGrafter"/>
</dbReference>
<feature type="compositionally biased region" description="Polar residues" evidence="9">
    <location>
        <begin position="300"/>
        <end position="317"/>
    </location>
</feature>
<feature type="compositionally biased region" description="Basic and acidic residues" evidence="9">
    <location>
        <begin position="269"/>
        <end position="279"/>
    </location>
</feature>
<feature type="region of interest" description="Disordered" evidence="9">
    <location>
        <begin position="27"/>
        <end position="67"/>
    </location>
</feature>
<feature type="compositionally biased region" description="Basic and acidic residues" evidence="9">
    <location>
        <begin position="203"/>
        <end position="216"/>
    </location>
</feature>
<dbReference type="Proteomes" id="UP000516437">
    <property type="component" value="Chromosome 6"/>
</dbReference>
<dbReference type="EMBL" id="RXIC02000419">
    <property type="protein sequence ID" value="KAB1199751.1"/>
    <property type="molecule type" value="Genomic_DNA"/>
</dbReference>
<evidence type="ECO:0000256" key="8">
    <source>
        <dbReference type="SAM" id="Coils"/>
    </source>
</evidence>
<feature type="compositionally biased region" description="Basic and acidic residues" evidence="9">
    <location>
        <begin position="235"/>
        <end position="246"/>
    </location>
</feature>
<keyword evidence="4" id="KW-0999">Mitochondrion inner membrane</keyword>
<dbReference type="PANTHER" id="PTHR15415:SF7">
    <property type="entry name" value="MICOS COMPLEX SUBUNIT MIC60"/>
    <property type="match status" value="1"/>
</dbReference>
<evidence type="ECO:0000313" key="10">
    <source>
        <dbReference type="EMBL" id="KAB1199751.1"/>
    </source>
</evidence>
<evidence type="ECO:0008006" key="13">
    <source>
        <dbReference type="Google" id="ProtNLM"/>
    </source>
</evidence>
<feature type="compositionally biased region" description="Basic and acidic residues" evidence="9">
    <location>
        <begin position="318"/>
        <end position="328"/>
    </location>
</feature>
<comment type="subcellular location">
    <subcellularLocation>
        <location evidence="1">Mitochondrion inner membrane</location>
    </subcellularLocation>
</comment>
<keyword evidence="8" id="KW-0175">Coiled coil</keyword>
<reference evidence="10 12" key="2">
    <citation type="journal article" date="2019" name="Plant Biotechnol. J.">
        <title>The red bayberry genome and genetic basis of sex determination.</title>
        <authorList>
            <person name="Jia H.M."/>
            <person name="Jia H.J."/>
            <person name="Cai Q.L."/>
            <person name="Wang Y."/>
            <person name="Zhao H.B."/>
            <person name="Yang W.F."/>
            <person name="Wang G.Y."/>
            <person name="Li Y.H."/>
            <person name="Zhan D.L."/>
            <person name="Shen Y.T."/>
            <person name="Niu Q.F."/>
            <person name="Chang L."/>
            <person name="Qiu J."/>
            <person name="Zhao L."/>
            <person name="Xie H.B."/>
            <person name="Fu W.Y."/>
            <person name="Jin J."/>
            <person name="Li X.W."/>
            <person name="Jiao Y."/>
            <person name="Zhou C.C."/>
            <person name="Tu T."/>
            <person name="Chai C.Y."/>
            <person name="Gao J.L."/>
            <person name="Fan L.J."/>
            <person name="van de Weg E."/>
            <person name="Wang J.Y."/>
            <person name="Gao Z.S."/>
        </authorList>
    </citation>
    <scope>NUCLEOTIDE SEQUENCE [LARGE SCALE GENOMIC DNA]</scope>
    <source>
        <tissue evidence="10">Leaves</tissue>
    </source>
</reference>
<feature type="region of interest" description="Disordered" evidence="9">
    <location>
        <begin position="265"/>
        <end position="336"/>
    </location>
</feature>
<dbReference type="AlphaFoldDB" id="A0A6A1UHL0"/>
<reference evidence="10" key="1">
    <citation type="submission" date="2018-07" db="EMBL/GenBank/DDBJ databases">
        <authorList>
            <person name="Gao Z.-S."/>
            <person name="Jia H.-M."/>
            <person name="Jia H.-J."/>
            <person name="Cai Q.-L."/>
            <person name="Wang Y."/>
            <person name="Zhao H.-B."/>
        </authorList>
    </citation>
    <scope>NUCLEOTIDE SEQUENCE</scope>
    <source>
        <tissue evidence="10">Leaves</tissue>
    </source>
</reference>
<dbReference type="EMBL" id="RXIC02000024">
    <property type="protein sequence ID" value="KAB1210374.1"/>
    <property type="molecule type" value="Genomic_DNA"/>
</dbReference>
<dbReference type="InterPro" id="IPR019133">
    <property type="entry name" value="MIC60"/>
</dbReference>
<keyword evidence="12" id="KW-1185">Reference proteome</keyword>
<dbReference type="GO" id="GO:0042407">
    <property type="term" value="P:cristae formation"/>
    <property type="evidence" value="ECO:0007669"/>
    <property type="project" value="TreeGrafter"/>
</dbReference>
<keyword evidence="7" id="KW-0472">Membrane</keyword>